<dbReference type="AlphaFoldDB" id="A0A8S1B9F5"/>
<dbReference type="InterPro" id="IPR032675">
    <property type="entry name" value="LRR_dom_sf"/>
</dbReference>
<proteinExistence type="inferred from homology"/>
<evidence type="ECO:0000256" key="7">
    <source>
        <dbReference type="ARBA" id="ARBA00023175"/>
    </source>
</evidence>
<keyword evidence="5" id="KW-0677">Repeat</keyword>
<accession>A0A8S1B9F5</accession>
<dbReference type="GO" id="GO:0030286">
    <property type="term" value="C:dynein complex"/>
    <property type="evidence" value="ECO:0007669"/>
    <property type="project" value="UniProtKB-KW"/>
</dbReference>
<evidence type="ECO:0000256" key="9">
    <source>
        <dbReference type="ARBA" id="ARBA00023273"/>
    </source>
</evidence>
<gene>
    <name evidence="13" type="ORF">APLA_LOCUS14969</name>
    <name evidence="12" type="ORF">APLA_LOCUS7581</name>
</gene>
<dbReference type="PROSITE" id="PS51450">
    <property type="entry name" value="LRR"/>
    <property type="match status" value="1"/>
</dbReference>
<dbReference type="Proteomes" id="UP000494256">
    <property type="component" value="Unassembled WGS sequence"/>
</dbReference>
<keyword evidence="14" id="KW-1185">Reference proteome</keyword>
<keyword evidence="6" id="KW-0243">Dynein</keyword>
<dbReference type="EMBL" id="CADEBC010000575">
    <property type="protein sequence ID" value="CAB3255497.1"/>
    <property type="molecule type" value="Genomic_DNA"/>
</dbReference>
<comment type="subcellular location">
    <subcellularLocation>
        <location evidence="1">Cytoplasm</location>
        <location evidence="1">Cytoskeleton</location>
        <location evidence="1">Cilium axoneme</location>
    </subcellularLocation>
</comment>
<comment type="similarity">
    <text evidence="10">Belongs to the dynein light chain LC1-type family.</text>
</comment>
<protein>
    <recommendedName>
        <fullName evidence="11">Dynein axonemal light chain 1</fullName>
    </recommendedName>
</protein>
<dbReference type="GO" id="GO:0036158">
    <property type="term" value="P:outer dynein arm assembly"/>
    <property type="evidence" value="ECO:0007669"/>
    <property type="project" value="TreeGrafter"/>
</dbReference>
<evidence type="ECO:0000256" key="8">
    <source>
        <dbReference type="ARBA" id="ARBA00023212"/>
    </source>
</evidence>
<evidence type="ECO:0000313" key="12">
    <source>
        <dbReference type="EMBL" id="CAB3236935.1"/>
    </source>
</evidence>
<comment type="caution">
    <text evidence="13">The sequence shown here is derived from an EMBL/GenBank/DDBJ whole genome shotgun (WGS) entry which is preliminary data.</text>
</comment>
<evidence type="ECO:0000256" key="11">
    <source>
        <dbReference type="ARBA" id="ARBA00049760"/>
    </source>
</evidence>
<keyword evidence="2" id="KW-0963">Cytoplasm</keyword>
<dbReference type="FunFam" id="3.80.10.10:FF:000049">
    <property type="entry name" value="Dynein light chain 1"/>
    <property type="match status" value="1"/>
</dbReference>
<evidence type="ECO:0000256" key="6">
    <source>
        <dbReference type="ARBA" id="ARBA00023017"/>
    </source>
</evidence>
<dbReference type="SUPFAM" id="SSF52058">
    <property type="entry name" value="L domain-like"/>
    <property type="match status" value="1"/>
</dbReference>
<organism evidence="13 14">
    <name type="scientific">Arctia plantaginis</name>
    <name type="common">Wood tiger moth</name>
    <name type="synonym">Phalaena plantaginis</name>
    <dbReference type="NCBI Taxonomy" id="874455"/>
    <lineage>
        <taxon>Eukaryota</taxon>
        <taxon>Metazoa</taxon>
        <taxon>Ecdysozoa</taxon>
        <taxon>Arthropoda</taxon>
        <taxon>Hexapoda</taxon>
        <taxon>Insecta</taxon>
        <taxon>Pterygota</taxon>
        <taxon>Neoptera</taxon>
        <taxon>Endopterygota</taxon>
        <taxon>Lepidoptera</taxon>
        <taxon>Glossata</taxon>
        <taxon>Ditrysia</taxon>
        <taxon>Noctuoidea</taxon>
        <taxon>Erebidae</taxon>
        <taxon>Arctiinae</taxon>
        <taxon>Arctia</taxon>
    </lineage>
</organism>
<evidence type="ECO:0000313" key="13">
    <source>
        <dbReference type="EMBL" id="CAB3255497.1"/>
    </source>
</evidence>
<dbReference type="PANTHER" id="PTHR15454:SF73">
    <property type="entry name" value="DYNEIN AXONEMAL LIGHT CHAIN 1"/>
    <property type="match status" value="1"/>
</dbReference>
<reference evidence="14 15" key="1">
    <citation type="submission" date="2020-04" db="EMBL/GenBank/DDBJ databases">
        <authorList>
            <person name="Wallbank WR R."/>
            <person name="Pardo Diaz C."/>
            <person name="Kozak K."/>
            <person name="Martin S."/>
            <person name="Jiggins C."/>
            <person name="Moest M."/>
            <person name="Warren A I."/>
            <person name="Byers J.R.P. K."/>
            <person name="Montejo-Kovacevich G."/>
            <person name="Yen C E."/>
        </authorList>
    </citation>
    <scope>NUCLEOTIDE SEQUENCE [LARGE SCALE GENOMIC DNA]</scope>
</reference>
<evidence type="ECO:0000313" key="15">
    <source>
        <dbReference type="Proteomes" id="UP000494256"/>
    </source>
</evidence>
<evidence type="ECO:0000256" key="3">
    <source>
        <dbReference type="ARBA" id="ARBA00022614"/>
    </source>
</evidence>
<dbReference type="PANTHER" id="PTHR15454">
    <property type="entry name" value="NISCHARIN RELATED"/>
    <property type="match status" value="1"/>
</dbReference>
<evidence type="ECO:0000256" key="10">
    <source>
        <dbReference type="ARBA" id="ARBA00049659"/>
    </source>
</evidence>
<dbReference type="GO" id="GO:0045504">
    <property type="term" value="F:dynein heavy chain binding"/>
    <property type="evidence" value="ECO:0007669"/>
    <property type="project" value="TreeGrafter"/>
</dbReference>
<dbReference type="EMBL" id="CADEBD010000303">
    <property type="protein sequence ID" value="CAB3236935.1"/>
    <property type="molecule type" value="Genomic_DNA"/>
</dbReference>
<keyword evidence="7" id="KW-0505">Motor protein</keyword>
<keyword evidence="9" id="KW-0966">Cell projection</keyword>
<evidence type="ECO:0000313" key="14">
    <source>
        <dbReference type="Proteomes" id="UP000494106"/>
    </source>
</evidence>
<keyword evidence="4" id="KW-0493">Microtubule</keyword>
<dbReference type="OrthoDB" id="266138at2759"/>
<dbReference type="GO" id="GO:0043014">
    <property type="term" value="F:alpha-tubulin binding"/>
    <property type="evidence" value="ECO:0007669"/>
    <property type="project" value="TreeGrafter"/>
</dbReference>
<evidence type="ECO:0000256" key="1">
    <source>
        <dbReference type="ARBA" id="ARBA00004430"/>
    </source>
</evidence>
<sequence length="185" mass="21245">MALRPTTCKEAISLFERENHIKATEATVVELRFQWPPIEKMDRALSTLVACEKLTLSSNMIDKIAGLAGMRNLRILMVDRNYIKSLIGLEAVAGTLEQLWISYNCLKNLEGVGCLKKLKVLYMPYNHVEEWTELNRLQECSALRDFFFTGNPLVETQPDIKSWRTYAIKHIQQITMLDGEPINKV</sequence>
<evidence type="ECO:0000256" key="4">
    <source>
        <dbReference type="ARBA" id="ARBA00022701"/>
    </source>
</evidence>
<dbReference type="GO" id="GO:0005874">
    <property type="term" value="C:microtubule"/>
    <property type="evidence" value="ECO:0007669"/>
    <property type="project" value="UniProtKB-KW"/>
</dbReference>
<evidence type="ECO:0000256" key="5">
    <source>
        <dbReference type="ARBA" id="ARBA00022737"/>
    </source>
</evidence>
<keyword evidence="8" id="KW-0206">Cytoskeleton</keyword>
<dbReference type="InterPro" id="IPR001611">
    <property type="entry name" value="Leu-rich_rpt"/>
</dbReference>
<name>A0A8S1B9F5_ARCPL</name>
<dbReference type="Proteomes" id="UP000494106">
    <property type="component" value="Unassembled WGS sequence"/>
</dbReference>
<keyword evidence="3" id="KW-0433">Leucine-rich repeat</keyword>
<evidence type="ECO:0000256" key="2">
    <source>
        <dbReference type="ARBA" id="ARBA00022490"/>
    </source>
</evidence>
<dbReference type="Gene3D" id="3.80.10.10">
    <property type="entry name" value="Ribonuclease Inhibitor"/>
    <property type="match status" value="1"/>
</dbReference>
<dbReference type="GO" id="GO:0005930">
    <property type="term" value="C:axoneme"/>
    <property type="evidence" value="ECO:0007669"/>
    <property type="project" value="UniProtKB-SubCell"/>
</dbReference>